<evidence type="ECO:0000256" key="7">
    <source>
        <dbReference type="SAM" id="MobiDB-lite"/>
    </source>
</evidence>
<evidence type="ECO:0000259" key="9">
    <source>
        <dbReference type="Pfam" id="PF00884"/>
    </source>
</evidence>
<keyword evidence="4 8" id="KW-0732">Signal</keyword>
<dbReference type="SUPFAM" id="SSF53649">
    <property type="entry name" value="Alkaline phosphatase-like"/>
    <property type="match status" value="1"/>
</dbReference>
<proteinExistence type="inferred from homology"/>
<evidence type="ECO:0000313" key="11">
    <source>
        <dbReference type="Proteomes" id="UP000321353"/>
    </source>
</evidence>
<keyword evidence="6" id="KW-0106">Calcium</keyword>
<feature type="signal peptide" evidence="8">
    <location>
        <begin position="1"/>
        <end position="28"/>
    </location>
</feature>
<dbReference type="PROSITE" id="PS00523">
    <property type="entry name" value="SULFATASE_1"/>
    <property type="match status" value="1"/>
</dbReference>
<reference evidence="10 11" key="1">
    <citation type="submission" date="2019-02" db="EMBL/GenBank/DDBJ databases">
        <title>Planctomycetal bacteria perform biofilm scaping via a novel small molecule.</title>
        <authorList>
            <person name="Jeske O."/>
            <person name="Boedeker C."/>
            <person name="Wiegand S."/>
            <person name="Breitling P."/>
            <person name="Kallscheuer N."/>
            <person name="Jogler M."/>
            <person name="Rohde M."/>
            <person name="Petersen J."/>
            <person name="Medema M.H."/>
            <person name="Surup F."/>
            <person name="Jogler C."/>
        </authorList>
    </citation>
    <scope>NUCLEOTIDE SEQUENCE [LARGE SCALE GENOMIC DNA]</scope>
    <source>
        <strain evidence="10 11">Mal15</strain>
    </source>
</reference>
<dbReference type="InterPro" id="IPR000917">
    <property type="entry name" value="Sulfatase_N"/>
</dbReference>
<evidence type="ECO:0000256" key="8">
    <source>
        <dbReference type="SAM" id="SignalP"/>
    </source>
</evidence>
<protein>
    <submittedName>
        <fullName evidence="10">Arylsulfatase</fullName>
        <ecNumber evidence="10">3.1.6.1</ecNumber>
    </submittedName>
</protein>
<dbReference type="PANTHER" id="PTHR42693:SF42">
    <property type="entry name" value="ARYLSULFATASE G"/>
    <property type="match status" value="1"/>
</dbReference>
<dbReference type="InterPro" id="IPR050738">
    <property type="entry name" value="Sulfatase"/>
</dbReference>
<comment type="cofactor">
    <cofactor evidence="1">
        <name>Ca(2+)</name>
        <dbReference type="ChEBI" id="CHEBI:29108"/>
    </cofactor>
</comment>
<dbReference type="GO" id="GO:0004065">
    <property type="term" value="F:arylsulfatase activity"/>
    <property type="evidence" value="ECO:0007669"/>
    <property type="project" value="UniProtKB-EC"/>
</dbReference>
<evidence type="ECO:0000256" key="4">
    <source>
        <dbReference type="ARBA" id="ARBA00022729"/>
    </source>
</evidence>
<dbReference type="Pfam" id="PF00884">
    <property type="entry name" value="Sulfatase"/>
    <property type="match status" value="1"/>
</dbReference>
<dbReference type="EMBL" id="CP036264">
    <property type="protein sequence ID" value="QEG00436.1"/>
    <property type="molecule type" value="Genomic_DNA"/>
</dbReference>
<feature type="chain" id="PRO_5022960779" evidence="8">
    <location>
        <begin position="29"/>
        <end position="666"/>
    </location>
</feature>
<dbReference type="Gene3D" id="3.40.720.10">
    <property type="entry name" value="Alkaline Phosphatase, subunit A"/>
    <property type="match status" value="1"/>
</dbReference>
<dbReference type="CDD" id="cd16144">
    <property type="entry name" value="ARS_like"/>
    <property type="match status" value="1"/>
</dbReference>
<dbReference type="InterPro" id="IPR017850">
    <property type="entry name" value="Alkaline_phosphatase_core_sf"/>
</dbReference>
<dbReference type="AlphaFoldDB" id="A0A5B9MLN9"/>
<feature type="region of interest" description="Disordered" evidence="7">
    <location>
        <begin position="512"/>
        <end position="532"/>
    </location>
</feature>
<dbReference type="EC" id="3.1.6.1" evidence="10"/>
<comment type="similarity">
    <text evidence="2">Belongs to the sulfatase family.</text>
</comment>
<dbReference type="KEGG" id="smam:Mal15_45060"/>
<evidence type="ECO:0000256" key="6">
    <source>
        <dbReference type="ARBA" id="ARBA00022837"/>
    </source>
</evidence>
<dbReference type="InterPro" id="IPR024607">
    <property type="entry name" value="Sulfatase_CS"/>
</dbReference>
<evidence type="ECO:0000256" key="3">
    <source>
        <dbReference type="ARBA" id="ARBA00022723"/>
    </source>
</evidence>
<name>A0A5B9MLN9_9BACT</name>
<dbReference type="Proteomes" id="UP000321353">
    <property type="component" value="Chromosome"/>
</dbReference>
<gene>
    <name evidence="10" type="primary">atsA_62</name>
    <name evidence="10" type="ORF">Mal15_45060</name>
</gene>
<keyword evidence="3" id="KW-0479">Metal-binding</keyword>
<evidence type="ECO:0000256" key="2">
    <source>
        <dbReference type="ARBA" id="ARBA00008779"/>
    </source>
</evidence>
<dbReference type="Gene3D" id="3.30.1120.10">
    <property type="match status" value="1"/>
</dbReference>
<organism evidence="10 11">
    <name type="scientific">Stieleria maiorica</name>
    <dbReference type="NCBI Taxonomy" id="2795974"/>
    <lineage>
        <taxon>Bacteria</taxon>
        <taxon>Pseudomonadati</taxon>
        <taxon>Planctomycetota</taxon>
        <taxon>Planctomycetia</taxon>
        <taxon>Pirellulales</taxon>
        <taxon>Pirellulaceae</taxon>
        <taxon>Stieleria</taxon>
    </lineage>
</organism>
<dbReference type="PANTHER" id="PTHR42693">
    <property type="entry name" value="ARYLSULFATASE FAMILY MEMBER"/>
    <property type="match status" value="1"/>
</dbReference>
<accession>A0A5B9MLN9</accession>
<dbReference type="RefSeq" id="WP_233902941.1">
    <property type="nucleotide sequence ID" value="NZ_CP036264.1"/>
</dbReference>
<evidence type="ECO:0000256" key="1">
    <source>
        <dbReference type="ARBA" id="ARBA00001913"/>
    </source>
</evidence>
<dbReference type="GO" id="GO:0046872">
    <property type="term" value="F:metal ion binding"/>
    <property type="evidence" value="ECO:0007669"/>
    <property type="project" value="UniProtKB-KW"/>
</dbReference>
<keyword evidence="5 10" id="KW-0378">Hydrolase</keyword>
<keyword evidence="11" id="KW-1185">Reference proteome</keyword>
<evidence type="ECO:0000313" key="10">
    <source>
        <dbReference type="EMBL" id="QEG00436.1"/>
    </source>
</evidence>
<sequence precursor="true">MNTHALPATWLSVIVTTLMTWTTTHLMAADPVPAAKPNVVLFLVDDMGWMDSTPYGSQYYETPNMQRLQRQSMRFTNAYAVPLCSPTRASILTGQYSSRHRVTSASGHQPAAPAGASPYPAKVPAQRPLIYANSKNYLDPGLESLAEVLRDAGYRTGHFGKWHLGLSQQHWPERHGFEVAFHAEPSPGPASYFSPYGVHRTGNPSGKHHVGTITDGPDGEYITNRLTDEAIRFVEAHRNEPFFLNFWHYAVHGPWGHKEAYTKQFAEKTDPLGRQNNPIMASMLQSVDESLGRMLDKFDQLGLTDNTLFIFYSDNGGNTHSNVPGSRQMVNIKPGHPKWEFVQDWKKWAGDQPPTNNAPLREGKGRIYEGGQRVPLMVRWPGQIKPGSTSDAVVGPIDLYPTILQAAGLEKPDGHVVDGESLLPVLKQTGRLNRQAYFTWFPHLIPAVSVRQGDWKLIRRFEPHPQYPETRELYNLKDDIGETQNLATMRPDRVAELDGLIDQFVRDTGALYPKPNPDYKADATATPGSSDVTSGLVPRMCQLVKSEGAIRVVIEGRTPFLGTAQVKSTGPITLTLRARASAGGQGKVQWKTAGQTTFPESGQVVSYQLAPAAQWQDVSVELPLKDRSSVIRLYLPADAAELEIQSIRFRGAGGRETLWDFSGVSR</sequence>
<feature type="domain" description="Sulfatase N-terminal" evidence="9">
    <location>
        <begin position="37"/>
        <end position="408"/>
    </location>
</feature>
<evidence type="ECO:0000256" key="5">
    <source>
        <dbReference type="ARBA" id="ARBA00022801"/>
    </source>
</evidence>